<dbReference type="Proteomes" id="UP000242638">
    <property type="component" value="Unassembled WGS sequence"/>
</dbReference>
<keyword evidence="3" id="KW-1185">Reference proteome</keyword>
<dbReference type="Bgee" id="ENSPREG00000000973">
    <property type="expression patterns" value="Expressed in caudal fin and 1 other cell type or tissue"/>
</dbReference>
<dbReference type="AlphaFoldDB" id="A0A3P9MVL4"/>
<evidence type="ECO:0000313" key="2">
    <source>
        <dbReference type="Ensembl" id="ENSPREP00000001309.1"/>
    </source>
</evidence>
<feature type="domain" description="Kinase suppressor of RAS SAM-like" evidence="1">
    <location>
        <begin position="23"/>
        <end position="87"/>
    </location>
</feature>
<dbReference type="Pfam" id="PF13543">
    <property type="entry name" value="SAM_KSR1"/>
    <property type="match status" value="1"/>
</dbReference>
<dbReference type="Gene3D" id="1.10.150.50">
    <property type="entry name" value="Transcription Factor, Ets-1"/>
    <property type="match status" value="1"/>
</dbReference>
<sequence>KYICKQLQCKRKVPDTERPEALDSYPRLRDWLRTVNLRPELIQGVETKLSLDTLLQMTGAQVRDAMRRLGSSSEECARLGAALSCLKSATESEMKEDSVSWL</sequence>
<dbReference type="GeneTree" id="ENSGT00940000178903"/>
<proteinExistence type="predicted"/>
<reference evidence="2" key="3">
    <citation type="submission" date="2025-09" db="UniProtKB">
        <authorList>
            <consortium name="Ensembl"/>
        </authorList>
    </citation>
    <scope>IDENTIFICATION</scope>
    <source>
        <strain evidence="2">Guanapo</strain>
    </source>
</reference>
<organism evidence="2 3">
    <name type="scientific">Poecilia reticulata</name>
    <name type="common">Guppy</name>
    <name type="synonym">Acanthophacelus reticulatus</name>
    <dbReference type="NCBI Taxonomy" id="8081"/>
    <lineage>
        <taxon>Eukaryota</taxon>
        <taxon>Metazoa</taxon>
        <taxon>Chordata</taxon>
        <taxon>Craniata</taxon>
        <taxon>Vertebrata</taxon>
        <taxon>Euteleostomi</taxon>
        <taxon>Actinopterygii</taxon>
        <taxon>Neopterygii</taxon>
        <taxon>Teleostei</taxon>
        <taxon>Neoteleostei</taxon>
        <taxon>Acanthomorphata</taxon>
        <taxon>Ovalentaria</taxon>
        <taxon>Atherinomorphae</taxon>
        <taxon>Cyprinodontiformes</taxon>
        <taxon>Poeciliidae</taxon>
        <taxon>Poeciliinae</taxon>
        <taxon>Poecilia</taxon>
    </lineage>
</organism>
<dbReference type="InterPro" id="IPR025561">
    <property type="entry name" value="KSR_SAM-like_dom"/>
</dbReference>
<evidence type="ECO:0000313" key="3">
    <source>
        <dbReference type="Proteomes" id="UP000242638"/>
    </source>
</evidence>
<reference evidence="2" key="2">
    <citation type="submission" date="2025-08" db="UniProtKB">
        <authorList>
            <consortium name="Ensembl"/>
        </authorList>
    </citation>
    <scope>IDENTIFICATION</scope>
    <source>
        <strain evidence="2">Guanapo</strain>
    </source>
</reference>
<dbReference type="STRING" id="8081.ENSPREP00000001309"/>
<dbReference type="Ensembl" id="ENSPRET00000001349.1">
    <property type="protein sequence ID" value="ENSPREP00000001309.1"/>
    <property type="gene ID" value="ENSPREG00000000973.1"/>
</dbReference>
<reference evidence="3" key="1">
    <citation type="submission" date="2013-11" db="EMBL/GenBank/DDBJ databases">
        <title>The genomic landscape of the Guanapo guppy.</title>
        <authorList>
            <person name="Kuenstner A."/>
            <person name="Dreyer C."/>
        </authorList>
    </citation>
    <scope>NUCLEOTIDE SEQUENCE</scope>
    <source>
        <strain evidence="3">Guanapo</strain>
    </source>
</reference>
<name>A0A3P9MVL4_POERE</name>
<evidence type="ECO:0000259" key="1">
    <source>
        <dbReference type="Pfam" id="PF13543"/>
    </source>
</evidence>
<dbReference type="FunFam" id="1.10.150.50:FF:000031">
    <property type="entry name" value="Kinase suppressor of Ras 2"/>
    <property type="match status" value="1"/>
</dbReference>
<accession>A0A3P9MVL4</accession>
<dbReference type="InterPro" id="IPR013761">
    <property type="entry name" value="SAM/pointed_sf"/>
</dbReference>
<protein>
    <recommendedName>
        <fullName evidence="1">Kinase suppressor of RAS SAM-like domain-containing protein</fullName>
    </recommendedName>
</protein>